<keyword evidence="2" id="KW-0493">Microtubule</keyword>
<evidence type="ECO:0000259" key="5">
    <source>
        <dbReference type="Pfam" id="PF23414"/>
    </source>
</evidence>
<feature type="domain" description="EML-like second beta-propeller" evidence="5">
    <location>
        <begin position="21"/>
        <end position="239"/>
    </location>
</feature>
<evidence type="ECO:0000256" key="1">
    <source>
        <dbReference type="ARBA" id="ARBA00022574"/>
    </source>
</evidence>
<dbReference type="SUPFAM" id="SSF50998">
    <property type="entry name" value="Quinoprotein alcohol dehydrogenase-like"/>
    <property type="match status" value="1"/>
</dbReference>
<dbReference type="Pfam" id="PF17906">
    <property type="entry name" value="HTH_48"/>
    <property type="match status" value="1"/>
</dbReference>
<dbReference type="Gene3D" id="2.130.10.10">
    <property type="entry name" value="YVTN repeat-like/Quinoprotein amine dehydrogenase"/>
    <property type="match status" value="1"/>
</dbReference>
<dbReference type="GO" id="GO:0072686">
    <property type="term" value="C:mitotic spindle"/>
    <property type="evidence" value="ECO:0007669"/>
    <property type="project" value="TreeGrafter"/>
</dbReference>
<dbReference type="GO" id="GO:0000226">
    <property type="term" value="P:microtubule cytoskeleton organization"/>
    <property type="evidence" value="ECO:0007669"/>
    <property type="project" value="TreeGrafter"/>
</dbReference>
<feature type="domain" description="Mos1 transposase HTH" evidence="4">
    <location>
        <begin position="266"/>
        <end position="313"/>
    </location>
</feature>
<keyword evidence="7" id="KW-1185">Reference proteome</keyword>
<dbReference type="InterPro" id="IPR001680">
    <property type="entry name" value="WD40_rpt"/>
</dbReference>
<accession>A0A3P7AEE1</accession>
<dbReference type="InterPro" id="IPR050630">
    <property type="entry name" value="WD_repeat_EMAP"/>
</dbReference>
<gene>
    <name evidence="6" type="ORF">NBR_LOCUS8673</name>
</gene>
<evidence type="ECO:0000313" key="7">
    <source>
        <dbReference type="Proteomes" id="UP000271162"/>
    </source>
</evidence>
<dbReference type="InterPro" id="IPR011047">
    <property type="entry name" value="Quinoprotein_ADH-like_sf"/>
</dbReference>
<evidence type="ECO:0000313" key="6">
    <source>
        <dbReference type="EMBL" id="VDL72262.1"/>
    </source>
</evidence>
<dbReference type="SMART" id="SM00320">
    <property type="entry name" value="WD40"/>
    <property type="match status" value="3"/>
</dbReference>
<dbReference type="PANTHER" id="PTHR13720:SF50">
    <property type="entry name" value="ECHINODERM MICROTUBULE-ASSOCIATED PROTEIN-LIKE 2"/>
    <property type="match status" value="1"/>
</dbReference>
<organism evidence="6 7">
    <name type="scientific">Nippostrongylus brasiliensis</name>
    <name type="common">Rat hookworm</name>
    <dbReference type="NCBI Taxonomy" id="27835"/>
    <lineage>
        <taxon>Eukaryota</taxon>
        <taxon>Metazoa</taxon>
        <taxon>Ecdysozoa</taxon>
        <taxon>Nematoda</taxon>
        <taxon>Chromadorea</taxon>
        <taxon>Rhabditida</taxon>
        <taxon>Rhabditina</taxon>
        <taxon>Rhabditomorpha</taxon>
        <taxon>Strongyloidea</taxon>
        <taxon>Heligmosomidae</taxon>
        <taxon>Nippostrongylus</taxon>
    </lineage>
</organism>
<dbReference type="GO" id="GO:0008017">
    <property type="term" value="F:microtubule binding"/>
    <property type="evidence" value="ECO:0007669"/>
    <property type="project" value="TreeGrafter"/>
</dbReference>
<dbReference type="InterPro" id="IPR041426">
    <property type="entry name" value="Mos1_HTH"/>
</dbReference>
<evidence type="ECO:0000256" key="3">
    <source>
        <dbReference type="ARBA" id="ARBA00022737"/>
    </source>
</evidence>
<keyword evidence="3" id="KW-0677">Repeat</keyword>
<keyword evidence="1" id="KW-0853">WD repeat</keyword>
<sequence>MQLSHDYFQGDSEDITCCVTVQSHLFITASADGGVRQYNSSTKKREWRKNYGEGITCASVDSQGTIMALGFCSGSWSAVNLSTRETVFEQKESTQPITTVQFAPNGSLLFVATKDLSALIYRHDGSHRFQRSARIGALSSFVISTDWDISSQFIRGNSSVGHIYHWSATNGELVDQASVRDVNWATCNCRLSYEAGCVAHSVEGITFISRSLSKDILAVGRDNGSLRLYSCPTLSTTKKTFSRRIISPQAKPSILSGLHLNMNRCDFRVLMIYEYKLGHPAADVARHLGRAFGIDCPCERTMQLWFRKFASGDFDLEVKAGRGRKWFLDEEVLEQPLMQIQRPILVS</sequence>
<dbReference type="AlphaFoldDB" id="A0A3P7AEE1"/>
<dbReference type="GO" id="GO:0005874">
    <property type="term" value="C:microtubule"/>
    <property type="evidence" value="ECO:0007669"/>
    <property type="project" value="UniProtKB-KW"/>
</dbReference>
<name>A0A3P7AEE1_NIPBR</name>
<dbReference type="Proteomes" id="UP000271162">
    <property type="component" value="Unassembled WGS sequence"/>
</dbReference>
<evidence type="ECO:0000259" key="4">
    <source>
        <dbReference type="Pfam" id="PF17906"/>
    </source>
</evidence>
<proteinExistence type="predicted"/>
<dbReference type="Pfam" id="PF23414">
    <property type="entry name" value="Beta-prop_EML_2"/>
    <property type="match status" value="1"/>
</dbReference>
<reference evidence="6 7" key="1">
    <citation type="submission" date="2018-11" db="EMBL/GenBank/DDBJ databases">
        <authorList>
            <consortium name="Pathogen Informatics"/>
        </authorList>
    </citation>
    <scope>NUCLEOTIDE SEQUENCE [LARGE SCALE GENOMIC DNA]</scope>
</reference>
<dbReference type="EMBL" id="UYSL01020035">
    <property type="protein sequence ID" value="VDL72262.1"/>
    <property type="molecule type" value="Genomic_DNA"/>
</dbReference>
<dbReference type="InterPro" id="IPR015943">
    <property type="entry name" value="WD40/YVTN_repeat-like_dom_sf"/>
</dbReference>
<dbReference type="Gene3D" id="1.10.10.1450">
    <property type="match status" value="1"/>
</dbReference>
<evidence type="ECO:0000256" key="2">
    <source>
        <dbReference type="ARBA" id="ARBA00022701"/>
    </source>
</evidence>
<dbReference type="PANTHER" id="PTHR13720">
    <property type="entry name" value="WD-40 REPEAT PROTEIN"/>
    <property type="match status" value="1"/>
</dbReference>
<dbReference type="STRING" id="27835.A0A3P7AEE1"/>
<protein>
    <submittedName>
        <fullName evidence="6">Uncharacterized protein</fullName>
    </submittedName>
</protein>
<dbReference type="InterPro" id="IPR055442">
    <property type="entry name" value="Beta-prop_EML-like_2nd"/>
</dbReference>